<comment type="similarity">
    <text evidence="1">Belongs to the LptD family.</text>
</comment>
<organism evidence="3 4">
    <name type="scientific">Wenxinia marina DSM 24838</name>
    <dbReference type="NCBI Taxonomy" id="1123501"/>
    <lineage>
        <taxon>Bacteria</taxon>
        <taxon>Pseudomonadati</taxon>
        <taxon>Pseudomonadota</taxon>
        <taxon>Alphaproteobacteria</taxon>
        <taxon>Rhodobacterales</taxon>
        <taxon>Roseobacteraceae</taxon>
        <taxon>Wenxinia</taxon>
    </lineage>
</organism>
<dbReference type="HAMAP" id="MF_01411">
    <property type="entry name" value="LPS_assembly_LptD"/>
    <property type="match status" value="1"/>
</dbReference>
<keyword evidence="1" id="KW-0732">Signal</keyword>
<feature type="signal peptide" evidence="1">
    <location>
        <begin position="1"/>
        <end position="18"/>
    </location>
</feature>
<comment type="caution">
    <text evidence="1">Lacks conserved residue(s) required for the propagation of feature annotation.</text>
</comment>
<dbReference type="Pfam" id="PF04453">
    <property type="entry name" value="LptD"/>
    <property type="match status" value="1"/>
</dbReference>
<feature type="domain" description="LptD C-terminal" evidence="2">
    <location>
        <begin position="264"/>
        <end position="624"/>
    </location>
</feature>
<gene>
    <name evidence="1" type="primary">lptD</name>
    <name evidence="3" type="ORF">Wenmar_03617</name>
</gene>
<dbReference type="Proteomes" id="UP000035100">
    <property type="component" value="Unassembled WGS sequence"/>
</dbReference>
<dbReference type="PANTHER" id="PTHR30189:SF1">
    <property type="entry name" value="LPS-ASSEMBLY PROTEIN LPTD"/>
    <property type="match status" value="1"/>
</dbReference>
<dbReference type="GO" id="GO:0043165">
    <property type="term" value="P:Gram-negative-bacterium-type cell outer membrane assembly"/>
    <property type="evidence" value="ECO:0007669"/>
    <property type="project" value="UniProtKB-UniRule"/>
</dbReference>
<dbReference type="AlphaFoldDB" id="A0A0D0Q5W9"/>
<accession>A0A0D0Q5W9</accession>
<dbReference type="EMBL" id="AONG01000019">
    <property type="protein sequence ID" value="KIQ67887.1"/>
    <property type="molecule type" value="Genomic_DNA"/>
</dbReference>
<dbReference type="InterPro" id="IPR007543">
    <property type="entry name" value="LptD_C"/>
</dbReference>
<comment type="function">
    <text evidence="1">Involved in the assembly of lipopolysaccharide (LPS) at the surface of the outer membrane.</text>
</comment>
<evidence type="ECO:0000256" key="1">
    <source>
        <dbReference type="HAMAP-Rule" id="MF_01411"/>
    </source>
</evidence>
<dbReference type="InterPro" id="IPR050218">
    <property type="entry name" value="LptD"/>
</dbReference>
<dbReference type="PATRIC" id="fig|1123501.6.peg.3744"/>
<keyword evidence="1" id="KW-0998">Cell outer membrane</keyword>
<keyword evidence="1" id="KW-0472">Membrane</keyword>
<reference evidence="3 4" key="1">
    <citation type="submission" date="2013-01" db="EMBL/GenBank/DDBJ databases">
        <authorList>
            <person name="Fiebig A."/>
            <person name="Goeker M."/>
            <person name="Klenk H.-P.P."/>
        </authorList>
    </citation>
    <scope>NUCLEOTIDE SEQUENCE [LARGE SCALE GENOMIC DNA]</scope>
    <source>
        <strain evidence="3 4">DSM 24838</strain>
    </source>
</reference>
<comment type="subcellular location">
    <subcellularLocation>
        <location evidence="1">Cell outer membrane</location>
    </subcellularLocation>
</comment>
<dbReference type="GO" id="GO:0015920">
    <property type="term" value="P:lipopolysaccharide transport"/>
    <property type="evidence" value="ECO:0007669"/>
    <property type="project" value="InterPro"/>
</dbReference>
<comment type="caution">
    <text evidence="3">The sequence shown here is derived from an EMBL/GenBank/DDBJ whole genome shotgun (WGS) entry which is preliminary data.</text>
</comment>
<sequence length="699" mass="75460" precursor="true">MRGLLVLLLALWPALASAQGTASLVADSVTVDAAGRLIAEGNVEAFYDGSRLSAARIVYDQAADRLSIDGPIFLQGPDGEIVTAERAELDPRLENGLLRGARLVLERQLQLTAGRIDRIDGRYSALTRTAATACQVCDGRAPLWEIRAAQVVHDEVERQLYFENATFLIRGVPVLWIPAMRLPDPTVERATGLLVPRIRTTDRLGLGIKLPYFVTLGPSRDLTLTPYLSRETTSVEARYREAWLSGEIEATGAVSRDSLRPGEVRGYLFADGEWRLAPGRTLTFGLEASSDPDYLTDYGISDRDRLTSFVGYAAVTADSLAEAHLAYHRTFREDEVDGALPPWEGRAAYERRMAAFGGTLTFGGAAEALLRTTDGTGDLARDVARAGAFAGWQRQAILPAGFVLSGGGSVELGFYRIADDPAFDRTVTRVTPAVQATLRWPLIARGTGGTAHLLEPLLAVAWSTNRGGAVPNEDSAVVEFDEGNLDALTRYPGEDAREDGARVAVGLSYTLIAADGTELGLTAGRIYRAEADTGFDLASGLNGLSSDWLLSARLDLPLGITARARTVFDDDLEFDKTEARLAWASPTVDLSATYVYLPVARSEGREESIAEWTVDGRWQVTPSWSLAAEGRYDLSDARPVTAGFGVGWRNECVEVDVSISRSYTSGEEQDPTTDFGLEVSLLGFSAEGVGAVPPGRCRN</sequence>
<proteinExistence type="inferred from homology"/>
<dbReference type="InterPro" id="IPR020889">
    <property type="entry name" value="LipoPS_assembly_LptD"/>
</dbReference>
<dbReference type="eggNOG" id="COG1452">
    <property type="taxonomic scope" value="Bacteria"/>
</dbReference>
<dbReference type="PANTHER" id="PTHR30189">
    <property type="entry name" value="LPS-ASSEMBLY PROTEIN"/>
    <property type="match status" value="1"/>
</dbReference>
<dbReference type="OrthoDB" id="9760225at2"/>
<dbReference type="RefSeq" id="WP_018302105.1">
    <property type="nucleotide sequence ID" value="NZ_KB902281.1"/>
</dbReference>
<evidence type="ECO:0000313" key="3">
    <source>
        <dbReference type="EMBL" id="KIQ67887.1"/>
    </source>
</evidence>
<dbReference type="GO" id="GO:1990351">
    <property type="term" value="C:transporter complex"/>
    <property type="evidence" value="ECO:0007669"/>
    <property type="project" value="TreeGrafter"/>
</dbReference>
<feature type="chain" id="PRO_5008985639" description="LPS-assembly protein LptD" evidence="1">
    <location>
        <begin position="19"/>
        <end position="699"/>
    </location>
</feature>
<evidence type="ECO:0000313" key="4">
    <source>
        <dbReference type="Proteomes" id="UP000035100"/>
    </source>
</evidence>
<evidence type="ECO:0000259" key="2">
    <source>
        <dbReference type="Pfam" id="PF04453"/>
    </source>
</evidence>
<protein>
    <recommendedName>
        <fullName evidence="1">LPS-assembly protein LptD</fullName>
    </recommendedName>
</protein>
<name>A0A0D0Q5W9_9RHOB</name>
<keyword evidence="4" id="KW-1185">Reference proteome</keyword>
<dbReference type="GO" id="GO:0009279">
    <property type="term" value="C:cell outer membrane"/>
    <property type="evidence" value="ECO:0007669"/>
    <property type="project" value="UniProtKB-SubCell"/>
</dbReference>
<comment type="subunit">
    <text evidence="1">Component of the lipopolysaccharide transport and assembly complex.</text>
</comment>
<dbReference type="STRING" id="1123501.Wenmar_03617"/>